<gene>
    <name evidence="1" type="ORF">GGI19_005801</name>
</gene>
<dbReference type="AlphaFoldDB" id="A0A9W8L758"/>
<feature type="non-terminal residue" evidence="1">
    <location>
        <position position="1"/>
    </location>
</feature>
<dbReference type="Proteomes" id="UP001140011">
    <property type="component" value="Unassembled WGS sequence"/>
</dbReference>
<evidence type="ECO:0000313" key="2">
    <source>
        <dbReference type="Proteomes" id="UP001140011"/>
    </source>
</evidence>
<dbReference type="EMBL" id="JANBUH010000866">
    <property type="protein sequence ID" value="KAJ2749154.1"/>
    <property type="molecule type" value="Genomic_DNA"/>
</dbReference>
<keyword evidence="2" id="KW-1185">Reference proteome</keyword>
<accession>A0A9W8L758</accession>
<organism evidence="1 2">
    <name type="scientific">Coemansia pectinata</name>
    <dbReference type="NCBI Taxonomy" id="1052879"/>
    <lineage>
        <taxon>Eukaryota</taxon>
        <taxon>Fungi</taxon>
        <taxon>Fungi incertae sedis</taxon>
        <taxon>Zoopagomycota</taxon>
        <taxon>Kickxellomycotina</taxon>
        <taxon>Kickxellomycetes</taxon>
        <taxon>Kickxellales</taxon>
        <taxon>Kickxellaceae</taxon>
        <taxon>Coemansia</taxon>
    </lineage>
</organism>
<sequence length="58" mass="6398">SPGPVAPAIPTPSTMPRRLRRSYSFLYPAQFHWETLSALSPYQTSDSLPVTCTPSECT</sequence>
<protein>
    <submittedName>
        <fullName evidence="1">Uncharacterized protein</fullName>
    </submittedName>
</protein>
<feature type="non-terminal residue" evidence="1">
    <location>
        <position position="58"/>
    </location>
</feature>
<reference evidence="1" key="1">
    <citation type="submission" date="2022-07" db="EMBL/GenBank/DDBJ databases">
        <title>Phylogenomic reconstructions and comparative analyses of Kickxellomycotina fungi.</title>
        <authorList>
            <person name="Reynolds N.K."/>
            <person name="Stajich J.E."/>
            <person name="Barry K."/>
            <person name="Grigoriev I.V."/>
            <person name="Crous P."/>
            <person name="Smith M.E."/>
        </authorList>
    </citation>
    <scope>NUCLEOTIDE SEQUENCE</scope>
    <source>
        <strain evidence="1">BCRC 34297</strain>
    </source>
</reference>
<name>A0A9W8L758_9FUNG</name>
<comment type="caution">
    <text evidence="1">The sequence shown here is derived from an EMBL/GenBank/DDBJ whole genome shotgun (WGS) entry which is preliminary data.</text>
</comment>
<proteinExistence type="predicted"/>
<evidence type="ECO:0000313" key="1">
    <source>
        <dbReference type="EMBL" id="KAJ2749154.1"/>
    </source>
</evidence>